<keyword evidence="2" id="KW-0732">Signal</keyword>
<dbReference type="AlphaFoldDB" id="A0A3D9G026"/>
<evidence type="ECO:0000256" key="2">
    <source>
        <dbReference type="SAM" id="SignalP"/>
    </source>
</evidence>
<organism evidence="3 4">
    <name type="scientific">Flavobacterium cutihirudinis</name>
    <dbReference type="NCBI Taxonomy" id="1265740"/>
    <lineage>
        <taxon>Bacteria</taxon>
        <taxon>Pseudomonadati</taxon>
        <taxon>Bacteroidota</taxon>
        <taxon>Flavobacteriia</taxon>
        <taxon>Flavobacteriales</taxon>
        <taxon>Flavobacteriaceae</taxon>
        <taxon>Flavobacterium</taxon>
    </lineage>
</organism>
<feature type="chain" id="PRO_5017797812" description="YD repeat-containing protein" evidence="2">
    <location>
        <begin position="20"/>
        <end position="298"/>
    </location>
</feature>
<reference evidence="3 4" key="1">
    <citation type="submission" date="2018-07" db="EMBL/GenBank/DDBJ databases">
        <title>Genomic Encyclopedia of Archaeal and Bacterial Type Strains, Phase II (KMG-II): from individual species to whole genera.</title>
        <authorList>
            <person name="Goeker M."/>
        </authorList>
    </citation>
    <scope>NUCLEOTIDE SEQUENCE [LARGE SCALE GENOMIC DNA]</scope>
    <source>
        <strain evidence="3 4">DSM 25795</strain>
    </source>
</reference>
<dbReference type="PROSITE" id="PS51257">
    <property type="entry name" value="PROKAR_LIPOPROTEIN"/>
    <property type="match status" value="1"/>
</dbReference>
<feature type="signal peptide" evidence="2">
    <location>
        <begin position="1"/>
        <end position="19"/>
    </location>
</feature>
<feature type="region of interest" description="Disordered" evidence="1">
    <location>
        <begin position="20"/>
        <end position="40"/>
    </location>
</feature>
<name>A0A3D9G026_9FLAO</name>
<accession>A0A3D9G026</accession>
<dbReference type="OrthoDB" id="1319818at2"/>
<keyword evidence="4" id="KW-1185">Reference proteome</keyword>
<dbReference type="EMBL" id="QRDQ01000007">
    <property type="protein sequence ID" value="RED26586.1"/>
    <property type="molecule type" value="Genomic_DNA"/>
</dbReference>
<sequence>MKKIAALILFITTTFFVSCSSNEDSGKQDPTTTTPEVVDPRLPNQKLFRPAVKLFPKKENFKSIIQTIIATISQDDLGNEVKKDVTEISFSYDSKGRLSAMDKKSNWVDFFSAAKFQYNNADELINATNPNETVELNSKGYIKKKTDQNGTLLNLYYDEIGRLIKQEGVYPYSQLLLTYNTDDNYETHYGQTETKTTYSYVGDKIFIETIDNQKGYITVTRTDNGTIKNIKDRITKTTDEVTVDYNKAGIYSSEPIFRYDFIKWLHLKEWKMKTEIEGGVTTMYKYGFDYNYDKDGDT</sequence>
<evidence type="ECO:0000256" key="1">
    <source>
        <dbReference type="SAM" id="MobiDB-lite"/>
    </source>
</evidence>
<dbReference type="Proteomes" id="UP000257004">
    <property type="component" value="Unassembled WGS sequence"/>
</dbReference>
<protein>
    <recommendedName>
        <fullName evidence="5">YD repeat-containing protein</fullName>
    </recommendedName>
</protein>
<proteinExistence type="predicted"/>
<comment type="caution">
    <text evidence="3">The sequence shown here is derived from an EMBL/GenBank/DDBJ whole genome shotgun (WGS) entry which is preliminary data.</text>
</comment>
<gene>
    <name evidence="3" type="ORF">BD847_0505</name>
</gene>
<evidence type="ECO:0000313" key="4">
    <source>
        <dbReference type="Proteomes" id="UP000257004"/>
    </source>
</evidence>
<evidence type="ECO:0000313" key="3">
    <source>
        <dbReference type="EMBL" id="RED26586.1"/>
    </source>
</evidence>
<evidence type="ECO:0008006" key="5">
    <source>
        <dbReference type="Google" id="ProtNLM"/>
    </source>
</evidence>
<dbReference type="RefSeq" id="WP_115886666.1">
    <property type="nucleotide sequence ID" value="NZ_QRDQ01000007.1"/>
</dbReference>